<evidence type="ECO:0000313" key="1">
    <source>
        <dbReference type="EMBL" id="KDO83957.1"/>
    </source>
</evidence>
<dbReference type="Proteomes" id="UP000027120">
    <property type="component" value="Unassembled WGS sequence"/>
</dbReference>
<protein>
    <submittedName>
        <fullName evidence="1">Uncharacterized protein</fullName>
    </submittedName>
</protein>
<reference evidence="1 2" key="1">
    <citation type="submission" date="2014-04" db="EMBL/GenBank/DDBJ databases">
        <authorList>
            <consortium name="International Citrus Genome Consortium"/>
            <person name="Gmitter F."/>
            <person name="Chen C."/>
            <person name="Farmerie W."/>
            <person name="Harkins T."/>
            <person name="Desany B."/>
            <person name="Mohiuddin M."/>
            <person name="Kodira C."/>
            <person name="Borodovsky M."/>
            <person name="Lomsadze A."/>
            <person name="Burns P."/>
            <person name="Jenkins J."/>
            <person name="Prochnik S."/>
            <person name="Shu S."/>
            <person name="Chapman J."/>
            <person name="Pitluck S."/>
            <person name="Schmutz J."/>
            <person name="Rokhsar D."/>
        </authorList>
    </citation>
    <scope>NUCLEOTIDE SEQUENCE</scope>
</reference>
<organism evidence="1 2">
    <name type="scientific">Citrus sinensis</name>
    <name type="common">Sweet orange</name>
    <name type="synonym">Citrus aurantium var. sinensis</name>
    <dbReference type="NCBI Taxonomy" id="2711"/>
    <lineage>
        <taxon>Eukaryota</taxon>
        <taxon>Viridiplantae</taxon>
        <taxon>Streptophyta</taxon>
        <taxon>Embryophyta</taxon>
        <taxon>Tracheophyta</taxon>
        <taxon>Spermatophyta</taxon>
        <taxon>Magnoliopsida</taxon>
        <taxon>eudicotyledons</taxon>
        <taxon>Gunneridae</taxon>
        <taxon>Pentapetalae</taxon>
        <taxon>rosids</taxon>
        <taxon>malvids</taxon>
        <taxon>Sapindales</taxon>
        <taxon>Rutaceae</taxon>
        <taxon>Aurantioideae</taxon>
        <taxon>Citrus</taxon>
    </lineage>
</organism>
<accession>A0A067H893</accession>
<dbReference type="EMBL" id="KK784874">
    <property type="protein sequence ID" value="KDO83957.1"/>
    <property type="molecule type" value="Genomic_DNA"/>
</dbReference>
<sequence length="201" mass="23488">MSYKKFFEIVLDFELKGSINVILLKITSELANTSQKKTWKFLVIQYWASNHHSYIRGRRSLVKKLDTLLGINKVLILWNQAFNSSYLRMQQCLPLGWLLETRYGYICRVQLSVLILTNGRLIDLKCEAELLLLIMDYLLVLQVLSCCAAALPRISRRLSLKNQPDMTHNWKQIFGYLSFLYQEKKFAFSGENVWSSGFFLS</sequence>
<evidence type="ECO:0000313" key="2">
    <source>
        <dbReference type="Proteomes" id="UP000027120"/>
    </source>
</evidence>
<name>A0A067H893_CITSI</name>
<dbReference type="AlphaFoldDB" id="A0A067H893"/>
<proteinExistence type="predicted"/>
<gene>
    <name evidence="1" type="ORF">CISIN_1g042219mg</name>
</gene>
<keyword evidence="2" id="KW-1185">Reference proteome</keyword>